<comment type="caution">
    <text evidence="2">The sequence shown here is derived from an EMBL/GenBank/DDBJ whole genome shotgun (WGS) entry which is preliminary data.</text>
</comment>
<protein>
    <submittedName>
        <fullName evidence="2">Ubiquitin domain-containing protein</fullName>
    </submittedName>
</protein>
<dbReference type="KEGG" id="ddi:DDB_G0286031"/>
<gene>
    <name evidence="2" type="primary">ubqP</name>
    <name evidence="2" type="ORF">DDB_G0286031</name>
</gene>
<dbReference type="VEuPathDB" id="AmoebaDB:DDB_G0286031"/>
<dbReference type="dictyBase" id="DDB_G0286031">
    <property type="gene designation" value="ubqP"/>
</dbReference>
<dbReference type="AlphaFoldDB" id="Q54MD2"/>
<feature type="domain" description="Ubiquitin-like" evidence="1">
    <location>
        <begin position="66"/>
        <end position="141"/>
    </location>
</feature>
<dbReference type="Pfam" id="PF00240">
    <property type="entry name" value="ubiquitin"/>
    <property type="match status" value="1"/>
</dbReference>
<dbReference type="STRING" id="44689.Q54MD2"/>
<dbReference type="Proteomes" id="UP000002195">
    <property type="component" value="Unassembled WGS sequence"/>
</dbReference>
<dbReference type="eggNOG" id="KOG0001">
    <property type="taxonomic scope" value="Eukaryota"/>
</dbReference>
<dbReference type="InParanoid" id="Q54MD2"/>
<name>Q54MD2_DICDI</name>
<dbReference type="CDD" id="cd17039">
    <property type="entry name" value="Ubl_ubiquitin_like"/>
    <property type="match status" value="1"/>
</dbReference>
<evidence type="ECO:0000313" key="2">
    <source>
        <dbReference type="EMBL" id="EAL64394.1"/>
    </source>
</evidence>
<keyword evidence="3" id="KW-1185">Reference proteome</keyword>
<dbReference type="SUPFAM" id="SSF56399">
    <property type="entry name" value="ADP-ribosylation"/>
    <property type="match status" value="1"/>
</dbReference>
<dbReference type="SMART" id="SM00213">
    <property type="entry name" value="UBQ"/>
    <property type="match status" value="1"/>
</dbReference>
<dbReference type="SUPFAM" id="SSF54236">
    <property type="entry name" value="Ubiquitin-like"/>
    <property type="match status" value="1"/>
</dbReference>
<dbReference type="EMBL" id="AAFI02000085">
    <property type="protein sequence ID" value="EAL64394.1"/>
    <property type="molecule type" value="Genomic_DNA"/>
</dbReference>
<dbReference type="PANTHER" id="PTHR36649:SF29">
    <property type="entry name" value="PARP CATALYTIC DOMAIN-CONTAINING PROTEIN-RELATED"/>
    <property type="match status" value="1"/>
</dbReference>
<dbReference type="Gene3D" id="3.90.228.10">
    <property type="match status" value="1"/>
</dbReference>
<sequence>MDKSLLTLGLSAIYNHLVIYESEKQNYLGYSFIALEVESFHKRFLQHEQSTNTDFNYINQVEIRTTNIIIKPLNGESFWLQVKESELVKNIKGKIRYKIDLPVRFQTLYYCGKKLEDDHLISDYNITYGSTIHMEIGLKGGGGGTSFIYFINDSFISPSFDYDFTNIKDSIVHSRGSEVYTRPCGWMRFALNINKYNTETDGKTWLGFCNGPNEWLVSYHGTKEESCNPIAMEGYKLSSCSGFAFGVGIYSTPSIDIAKTYGRTFKKDNCHYVIVFQNRVNPKTVIKIDNIQYWISPNDADIRPYGVCIKKV</sequence>
<dbReference type="PaxDb" id="44689-DDB0238757"/>
<organism evidence="2 3">
    <name type="scientific">Dictyostelium discoideum</name>
    <name type="common">Social amoeba</name>
    <dbReference type="NCBI Taxonomy" id="44689"/>
    <lineage>
        <taxon>Eukaryota</taxon>
        <taxon>Amoebozoa</taxon>
        <taxon>Evosea</taxon>
        <taxon>Eumycetozoa</taxon>
        <taxon>Dictyostelia</taxon>
        <taxon>Dictyosteliales</taxon>
        <taxon>Dictyosteliaceae</taxon>
        <taxon>Dictyostelium</taxon>
    </lineage>
</organism>
<evidence type="ECO:0000259" key="1">
    <source>
        <dbReference type="PROSITE" id="PS50053"/>
    </source>
</evidence>
<dbReference type="GlyGen" id="Q54MD2">
    <property type="glycosylation" value="1 site"/>
</dbReference>
<dbReference type="PhylomeDB" id="Q54MD2"/>
<dbReference type="OMA" id="FADSICK"/>
<dbReference type="PROSITE" id="PS50053">
    <property type="entry name" value="UBIQUITIN_2"/>
    <property type="match status" value="1"/>
</dbReference>
<proteinExistence type="predicted"/>
<dbReference type="InterPro" id="IPR000626">
    <property type="entry name" value="Ubiquitin-like_dom"/>
</dbReference>
<accession>Q54MD2</accession>
<dbReference type="HOGENOM" id="CLU_051234_1_0_1"/>
<evidence type="ECO:0000313" key="3">
    <source>
        <dbReference type="Proteomes" id="UP000002195"/>
    </source>
</evidence>
<dbReference type="InterPro" id="IPR029071">
    <property type="entry name" value="Ubiquitin-like_domsf"/>
</dbReference>
<dbReference type="GeneID" id="8625413"/>
<dbReference type="InterPro" id="IPR019956">
    <property type="entry name" value="Ubiquitin_dom"/>
</dbReference>
<dbReference type="SMR" id="Q54MD2"/>
<dbReference type="PRINTS" id="PR00348">
    <property type="entry name" value="UBIQUITIN"/>
</dbReference>
<reference evidence="2 3" key="1">
    <citation type="journal article" date="2005" name="Nature">
        <title>The genome of the social amoeba Dictyostelium discoideum.</title>
        <authorList>
            <consortium name="The Dictyostelium discoideum Sequencing Consortium"/>
            <person name="Eichinger L."/>
            <person name="Pachebat J.A."/>
            <person name="Glockner G."/>
            <person name="Rajandream M.A."/>
            <person name="Sucgang R."/>
            <person name="Berriman M."/>
            <person name="Song J."/>
            <person name="Olsen R."/>
            <person name="Szafranski K."/>
            <person name="Xu Q."/>
            <person name="Tunggal B."/>
            <person name="Kummerfeld S."/>
            <person name="Madera M."/>
            <person name="Konfortov B.A."/>
            <person name="Rivero F."/>
            <person name="Bankier A.T."/>
            <person name="Lehmann R."/>
            <person name="Hamlin N."/>
            <person name="Davies R."/>
            <person name="Gaudet P."/>
            <person name="Fey P."/>
            <person name="Pilcher K."/>
            <person name="Chen G."/>
            <person name="Saunders D."/>
            <person name="Sodergren E."/>
            <person name="Davis P."/>
            <person name="Kerhornou A."/>
            <person name="Nie X."/>
            <person name="Hall N."/>
            <person name="Anjard C."/>
            <person name="Hemphill L."/>
            <person name="Bason N."/>
            <person name="Farbrother P."/>
            <person name="Desany B."/>
            <person name="Just E."/>
            <person name="Morio T."/>
            <person name="Rost R."/>
            <person name="Churcher C."/>
            <person name="Cooper J."/>
            <person name="Haydock S."/>
            <person name="van Driessche N."/>
            <person name="Cronin A."/>
            <person name="Goodhead I."/>
            <person name="Muzny D."/>
            <person name="Mourier T."/>
            <person name="Pain A."/>
            <person name="Lu M."/>
            <person name="Harper D."/>
            <person name="Lindsay R."/>
            <person name="Hauser H."/>
            <person name="James K."/>
            <person name="Quiles M."/>
            <person name="Madan Babu M."/>
            <person name="Saito T."/>
            <person name="Buchrieser C."/>
            <person name="Wardroper A."/>
            <person name="Felder M."/>
            <person name="Thangavelu M."/>
            <person name="Johnson D."/>
            <person name="Knights A."/>
            <person name="Loulseged H."/>
            <person name="Mungall K."/>
            <person name="Oliver K."/>
            <person name="Price C."/>
            <person name="Quail M.A."/>
            <person name="Urushihara H."/>
            <person name="Hernandez J."/>
            <person name="Rabbinowitsch E."/>
            <person name="Steffen D."/>
            <person name="Sanders M."/>
            <person name="Ma J."/>
            <person name="Kohara Y."/>
            <person name="Sharp S."/>
            <person name="Simmonds M."/>
            <person name="Spiegler S."/>
            <person name="Tivey A."/>
            <person name="Sugano S."/>
            <person name="White B."/>
            <person name="Walker D."/>
            <person name="Woodward J."/>
            <person name="Winckler T."/>
            <person name="Tanaka Y."/>
            <person name="Shaulsky G."/>
            <person name="Schleicher M."/>
            <person name="Weinstock G."/>
            <person name="Rosenthal A."/>
            <person name="Cox E.C."/>
            <person name="Chisholm R.L."/>
            <person name="Gibbs R."/>
            <person name="Loomis W.F."/>
            <person name="Platzer M."/>
            <person name="Kay R.R."/>
            <person name="Williams J."/>
            <person name="Dear P.H."/>
            <person name="Noegel A.A."/>
            <person name="Barrell B."/>
            <person name="Kuspa A."/>
        </authorList>
    </citation>
    <scope>NUCLEOTIDE SEQUENCE [LARGE SCALE GENOMIC DNA]</scope>
    <source>
        <strain evidence="2 3">AX4</strain>
    </source>
</reference>
<dbReference type="Gene3D" id="3.10.20.90">
    <property type="entry name" value="Phosphatidylinositol 3-kinase Catalytic Subunit, Chain A, domain 1"/>
    <property type="match status" value="1"/>
</dbReference>
<dbReference type="RefSeq" id="XP_637902.1">
    <property type="nucleotide sequence ID" value="XM_632810.1"/>
</dbReference>
<dbReference type="PANTHER" id="PTHR36649">
    <property type="entry name" value="UBIQUITIN-LIKE DOMAIN-CONTAINING PROTEIN"/>
    <property type="match status" value="1"/>
</dbReference>